<proteinExistence type="predicted"/>
<reference evidence="2 3" key="1">
    <citation type="submission" date="2017-01" db="EMBL/GenBank/DDBJ databases">
        <title>Genome analysis of Paenibacillus selenitrireducens ES3-24.</title>
        <authorList>
            <person name="Xu D."/>
            <person name="Yao R."/>
            <person name="Zheng S."/>
        </authorList>
    </citation>
    <scope>NUCLEOTIDE SEQUENCE [LARGE SCALE GENOMIC DNA]</scope>
    <source>
        <strain evidence="2 3">ES3-24</strain>
    </source>
</reference>
<keyword evidence="3" id="KW-1185">Reference proteome</keyword>
<protein>
    <recommendedName>
        <fullName evidence="4">Beta-carotene 15,15'-monooxygenase</fullName>
    </recommendedName>
</protein>
<dbReference type="OrthoDB" id="875405at2"/>
<feature type="transmembrane region" description="Helical" evidence="1">
    <location>
        <begin position="69"/>
        <end position="88"/>
    </location>
</feature>
<dbReference type="Proteomes" id="UP000190188">
    <property type="component" value="Unassembled WGS sequence"/>
</dbReference>
<dbReference type="EMBL" id="MSZX01000005">
    <property type="protein sequence ID" value="OPA77416.1"/>
    <property type="molecule type" value="Genomic_DNA"/>
</dbReference>
<evidence type="ECO:0000313" key="2">
    <source>
        <dbReference type="EMBL" id="OPA77416.1"/>
    </source>
</evidence>
<evidence type="ECO:0000256" key="1">
    <source>
        <dbReference type="SAM" id="Phobius"/>
    </source>
</evidence>
<gene>
    <name evidence="2" type="ORF">BVG16_13225</name>
</gene>
<evidence type="ECO:0008006" key="4">
    <source>
        <dbReference type="Google" id="ProtNLM"/>
    </source>
</evidence>
<dbReference type="AlphaFoldDB" id="A0A1T2XCK5"/>
<accession>A0A1T2XCK5</accession>
<keyword evidence="1" id="KW-0812">Transmembrane</keyword>
<dbReference type="RefSeq" id="WP_078499158.1">
    <property type="nucleotide sequence ID" value="NZ_MSZX01000005.1"/>
</dbReference>
<feature type="transmembrane region" description="Helical" evidence="1">
    <location>
        <begin position="189"/>
        <end position="212"/>
    </location>
</feature>
<feature type="transmembrane region" description="Helical" evidence="1">
    <location>
        <begin position="151"/>
        <end position="169"/>
    </location>
</feature>
<sequence>MTIIKLYKHNFSYFIAMSMVIILFDLAILQSILYREHEQILTLGITLDFVVVLPLLLYFFIYRRLNKKIVSILPFVLVGYIAVVLLVPDPGQKTLEIVKYMLIPMELLFLSYGMYRIYQTIKNDKQHLSENSHPIETLRRSLEATFIPSKIASLFVHDVSIFYYAIFAWRKKPYIRDGSSAYSYHKNSSWLITVLMVSKIMLIEGIGAHLLLMQWSHPVAWILSIGNIYIMILLLADYRAMCLNPLLVTEHEIRIQYGLQMSLYLDRSYIESVSMIKYEKLSKSECKTSVIPLVVEPNVCIRLKDHVTVMGLFGKSKRVDHIYLFLDKPHEFQMECQEL</sequence>
<feature type="transmembrane region" description="Helical" evidence="1">
    <location>
        <begin position="100"/>
        <end position="118"/>
    </location>
</feature>
<comment type="caution">
    <text evidence="2">The sequence shown here is derived from an EMBL/GenBank/DDBJ whole genome shotgun (WGS) entry which is preliminary data.</text>
</comment>
<feature type="transmembrane region" description="Helical" evidence="1">
    <location>
        <begin position="219"/>
        <end position="236"/>
    </location>
</feature>
<keyword evidence="1" id="KW-0472">Membrane</keyword>
<name>A0A1T2XCK5_9BACL</name>
<dbReference type="STRING" id="1324314.BVG16_13225"/>
<feature type="transmembrane region" description="Helical" evidence="1">
    <location>
        <begin position="40"/>
        <end position="62"/>
    </location>
</feature>
<keyword evidence="1" id="KW-1133">Transmembrane helix</keyword>
<feature type="transmembrane region" description="Helical" evidence="1">
    <location>
        <begin position="12"/>
        <end position="34"/>
    </location>
</feature>
<evidence type="ECO:0000313" key="3">
    <source>
        <dbReference type="Proteomes" id="UP000190188"/>
    </source>
</evidence>
<organism evidence="2 3">
    <name type="scientific">Paenibacillus selenitireducens</name>
    <dbReference type="NCBI Taxonomy" id="1324314"/>
    <lineage>
        <taxon>Bacteria</taxon>
        <taxon>Bacillati</taxon>
        <taxon>Bacillota</taxon>
        <taxon>Bacilli</taxon>
        <taxon>Bacillales</taxon>
        <taxon>Paenibacillaceae</taxon>
        <taxon>Paenibacillus</taxon>
    </lineage>
</organism>